<dbReference type="RefSeq" id="WP_152899640.1">
    <property type="nucleotide sequence ID" value="NZ_WHUV01000007.1"/>
</dbReference>
<organism evidence="6 7">
    <name type="scientific">Pseudomonas piscis</name>
    <dbReference type="NCBI Taxonomy" id="2614538"/>
    <lineage>
        <taxon>Bacteria</taxon>
        <taxon>Pseudomonadati</taxon>
        <taxon>Pseudomonadota</taxon>
        <taxon>Gammaproteobacteria</taxon>
        <taxon>Pseudomonadales</taxon>
        <taxon>Pseudomonadaceae</taxon>
        <taxon>Pseudomonas</taxon>
    </lineage>
</organism>
<dbReference type="InterPro" id="IPR001173">
    <property type="entry name" value="Glyco_trans_2-like"/>
</dbReference>
<keyword evidence="2" id="KW-1003">Cell membrane</keyword>
<dbReference type="Pfam" id="PF00535">
    <property type="entry name" value="Glycos_transf_2"/>
    <property type="match status" value="1"/>
</dbReference>
<keyword evidence="2" id="KW-0997">Cell inner membrane</keyword>
<evidence type="ECO:0000256" key="4">
    <source>
        <dbReference type="ARBA" id="ARBA00022679"/>
    </source>
</evidence>
<keyword evidence="2" id="KW-0472">Membrane</keyword>
<dbReference type="AlphaFoldDB" id="A0A7X1PTM9"/>
<dbReference type="InterPro" id="IPR050834">
    <property type="entry name" value="Glycosyltransf_2"/>
</dbReference>
<name>A0A7X1PTM9_9PSED</name>
<dbReference type="PANTHER" id="PTHR43685:SF5">
    <property type="entry name" value="GLYCOSYLTRANSFERASE EPSE-RELATED"/>
    <property type="match status" value="1"/>
</dbReference>
<sequence>MISVVMGVSRFDDFVPLAIDSVLAQTFADFELIVVANGAACDETETRLNELYAQEPRLRVVKSKIPQLANALNLGLDAARYDYVARMDADDVCWPDRLAKQLAYLQANQLDFVGCDLRLIDPEGTVLGTRIYPKGANIDKLLRYKNCFAHNTIIYRKDLIIRAGGYNAGFNSEDYDLWLRLKRLGIKWANMDEILLDYRIHSGASQRKLLGYAEATGLAAREFVLNKSIKNLMAVFYHFLKSIIRSR</sequence>
<accession>A0A7X1PTM9</accession>
<protein>
    <submittedName>
        <fullName evidence="6">Glycosyltransferase</fullName>
    </submittedName>
</protein>
<evidence type="ECO:0000313" key="7">
    <source>
        <dbReference type="Proteomes" id="UP000486534"/>
    </source>
</evidence>
<dbReference type="Gene3D" id="3.90.550.10">
    <property type="entry name" value="Spore Coat Polysaccharide Biosynthesis Protein SpsA, Chain A"/>
    <property type="match status" value="1"/>
</dbReference>
<keyword evidence="4 6" id="KW-0808">Transferase</keyword>
<dbReference type="EMBL" id="WHUV01000007">
    <property type="protein sequence ID" value="MQA57518.1"/>
    <property type="molecule type" value="Genomic_DNA"/>
</dbReference>
<proteinExistence type="inferred from homology"/>
<reference evidence="6 7" key="1">
    <citation type="submission" date="2019-10" db="EMBL/GenBank/DDBJ databases">
        <title>Pseudomonas dajingensis sp. nov., isolated from the profound head ulcers of farmed Murray cod (Maccullochella peelii peelii).</title>
        <authorList>
            <person name="Liu Y."/>
        </authorList>
    </citation>
    <scope>NUCLEOTIDE SEQUENCE [LARGE SCALE GENOMIC DNA]</scope>
    <source>
        <strain evidence="6 7">MC042</strain>
    </source>
</reference>
<comment type="similarity">
    <text evidence="1">Belongs to the glycosyltransferase 2 family.</text>
</comment>
<evidence type="ECO:0000259" key="5">
    <source>
        <dbReference type="Pfam" id="PF00535"/>
    </source>
</evidence>
<dbReference type="SUPFAM" id="SSF53448">
    <property type="entry name" value="Nucleotide-diphospho-sugar transferases"/>
    <property type="match status" value="1"/>
</dbReference>
<dbReference type="InterPro" id="IPR029044">
    <property type="entry name" value="Nucleotide-diphossugar_trans"/>
</dbReference>
<evidence type="ECO:0000313" key="6">
    <source>
        <dbReference type="EMBL" id="MQA57518.1"/>
    </source>
</evidence>
<feature type="domain" description="Glycosyltransferase 2-like" evidence="5">
    <location>
        <begin position="13"/>
        <end position="143"/>
    </location>
</feature>
<dbReference type="Proteomes" id="UP000486534">
    <property type="component" value="Unassembled WGS sequence"/>
</dbReference>
<evidence type="ECO:0000256" key="1">
    <source>
        <dbReference type="ARBA" id="ARBA00006739"/>
    </source>
</evidence>
<gene>
    <name evidence="6" type="ORF">GDH07_29765</name>
</gene>
<dbReference type="PANTHER" id="PTHR43685">
    <property type="entry name" value="GLYCOSYLTRANSFERASE"/>
    <property type="match status" value="1"/>
</dbReference>
<evidence type="ECO:0000256" key="2">
    <source>
        <dbReference type="ARBA" id="ARBA00022519"/>
    </source>
</evidence>
<dbReference type="GO" id="GO:0016757">
    <property type="term" value="F:glycosyltransferase activity"/>
    <property type="evidence" value="ECO:0007669"/>
    <property type="project" value="UniProtKB-KW"/>
</dbReference>
<comment type="caution">
    <text evidence="6">The sequence shown here is derived from an EMBL/GenBank/DDBJ whole genome shotgun (WGS) entry which is preliminary data.</text>
</comment>
<evidence type="ECO:0000256" key="3">
    <source>
        <dbReference type="ARBA" id="ARBA00022676"/>
    </source>
</evidence>
<keyword evidence="3" id="KW-0328">Glycosyltransferase</keyword>